<evidence type="ECO:0000256" key="1">
    <source>
        <dbReference type="ARBA" id="ARBA00023172"/>
    </source>
</evidence>
<comment type="caution">
    <text evidence="5">The sequence shown here is derived from an EMBL/GenBank/DDBJ whole genome shotgun (WGS) entry which is preliminary data.</text>
</comment>
<name>A0A1B7NRL8_9EURO</name>
<dbReference type="SUPFAM" id="SSF56349">
    <property type="entry name" value="DNA breaking-rejoining enzymes"/>
    <property type="match status" value="1"/>
</dbReference>
<accession>A0A1B7NRL8</accession>
<keyword evidence="2" id="KW-0175">Coiled coil</keyword>
<dbReference type="EMBL" id="LGUA01001021">
    <property type="protein sequence ID" value="OAX79438.1"/>
    <property type="molecule type" value="Genomic_DNA"/>
</dbReference>
<evidence type="ECO:0000256" key="2">
    <source>
        <dbReference type="SAM" id="Coils"/>
    </source>
</evidence>
<dbReference type="InterPro" id="IPR013087">
    <property type="entry name" value="Znf_C2H2_type"/>
</dbReference>
<evidence type="ECO:0000313" key="6">
    <source>
        <dbReference type="Proteomes" id="UP000091918"/>
    </source>
</evidence>
<evidence type="ECO:0000259" key="4">
    <source>
        <dbReference type="PROSITE" id="PS00028"/>
    </source>
</evidence>
<feature type="domain" description="C2H2-type" evidence="4">
    <location>
        <begin position="430"/>
        <end position="450"/>
    </location>
</feature>
<dbReference type="PROSITE" id="PS00028">
    <property type="entry name" value="ZINC_FINGER_C2H2_1"/>
    <property type="match status" value="2"/>
</dbReference>
<feature type="region of interest" description="Disordered" evidence="3">
    <location>
        <begin position="1"/>
        <end position="22"/>
    </location>
</feature>
<feature type="coiled-coil region" evidence="2">
    <location>
        <begin position="274"/>
        <end position="301"/>
    </location>
</feature>
<dbReference type="Gene3D" id="1.10.443.10">
    <property type="entry name" value="Intergrase catalytic core"/>
    <property type="match status" value="1"/>
</dbReference>
<feature type="domain" description="C2H2-type" evidence="4">
    <location>
        <begin position="519"/>
        <end position="542"/>
    </location>
</feature>
<dbReference type="Pfam" id="PF11917">
    <property type="entry name" value="DUF3435"/>
    <property type="match status" value="1"/>
</dbReference>
<dbReference type="InterPro" id="IPR011010">
    <property type="entry name" value="DNA_brk_join_enz"/>
</dbReference>
<dbReference type="GO" id="GO:0015074">
    <property type="term" value="P:DNA integration"/>
    <property type="evidence" value="ECO:0007669"/>
    <property type="project" value="InterPro"/>
</dbReference>
<sequence length="556" mass="63091">SGHLGYLQSQELTRSHHPPHARCKGHVQEEEQTVHRPSLFPQHPMAEDIESLPLYLNPVLEPLAICLARGLLRDFKTADEVFALEPPPGGYYELVLGTPTIPLYGSQLPEATTDTLKPPGVPSPGTPFFEVMSDKGPTGKILNASWLDVGLAKLGRRGGYDNRISFHDIRAEALVRADENGYSKDELMKFAGHGDPRMFFESYMSATSSVGGVENILGLARRGDISIHFRGLSLRRHPRLWQALPAKVRQEIEDGPECTELNDQINELTVGIQAASMDEQRSKLQDQRQELYKQKHQLMTRELDAWQLRLPKERKPGTTEDEDYTLSYHWTWFERVAHLMPERKRLSTLLPLSVSLRSSEGRQALEDMIAICRQKSPVSDHPALEPVNGCCPARGCSLKVESLPAETRWKHIYRCLKRSLQKQHGFASLCFICRRWFTQEAEFSRHCQDHLARPETIPIQYGFLAVRGMIASPGYCPRRLGDASKSATDRLKPFVDPQSLKKDMDRYYDALEDGEPVHCGSPHCDVLFDSVLELQYHYQDVHCIPVPRKRSNSGER</sequence>
<organism evidence="5 6">
    <name type="scientific">Emergomyces africanus</name>
    <dbReference type="NCBI Taxonomy" id="1955775"/>
    <lineage>
        <taxon>Eukaryota</taxon>
        <taxon>Fungi</taxon>
        <taxon>Dikarya</taxon>
        <taxon>Ascomycota</taxon>
        <taxon>Pezizomycotina</taxon>
        <taxon>Eurotiomycetes</taxon>
        <taxon>Eurotiomycetidae</taxon>
        <taxon>Onygenales</taxon>
        <taxon>Ajellomycetaceae</taxon>
        <taxon>Emergomyces</taxon>
    </lineage>
</organism>
<dbReference type="Proteomes" id="UP000091918">
    <property type="component" value="Unassembled WGS sequence"/>
</dbReference>
<feature type="non-terminal residue" evidence="5">
    <location>
        <position position="1"/>
    </location>
</feature>
<dbReference type="PANTHER" id="PTHR37535:SF3">
    <property type="entry name" value="FLUG DOMAIN-CONTAINING PROTEIN"/>
    <property type="match status" value="1"/>
</dbReference>
<dbReference type="OrthoDB" id="4201960at2759"/>
<dbReference type="STRING" id="1658172.A0A1B7NRL8"/>
<keyword evidence="1" id="KW-0233">DNA recombination</keyword>
<dbReference type="GO" id="GO:0006310">
    <property type="term" value="P:DNA recombination"/>
    <property type="evidence" value="ECO:0007669"/>
    <property type="project" value="UniProtKB-KW"/>
</dbReference>
<keyword evidence="6" id="KW-1185">Reference proteome</keyword>
<dbReference type="InterPro" id="IPR021842">
    <property type="entry name" value="DUF3435"/>
</dbReference>
<gene>
    <name evidence="5" type="ORF">ACJ72_06242</name>
</gene>
<proteinExistence type="predicted"/>
<dbReference type="GO" id="GO:0003677">
    <property type="term" value="F:DNA binding"/>
    <property type="evidence" value="ECO:0007669"/>
    <property type="project" value="InterPro"/>
</dbReference>
<dbReference type="PANTHER" id="PTHR37535">
    <property type="entry name" value="FLUG DOMAIN PROTEIN"/>
    <property type="match status" value="1"/>
</dbReference>
<evidence type="ECO:0000313" key="5">
    <source>
        <dbReference type="EMBL" id="OAX79438.1"/>
    </source>
</evidence>
<dbReference type="SMART" id="SM00355">
    <property type="entry name" value="ZnF_C2H2"/>
    <property type="match status" value="2"/>
</dbReference>
<dbReference type="InterPro" id="IPR013762">
    <property type="entry name" value="Integrase-like_cat_sf"/>
</dbReference>
<dbReference type="AlphaFoldDB" id="A0A1B7NRL8"/>
<protein>
    <recommendedName>
        <fullName evidence="4">C2H2-type domain-containing protein</fullName>
    </recommendedName>
</protein>
<evidence type="ECO:0000256" key="3">
    <source>
        <dbReference type="SAM" id="MobiDB-lite"/>
    </source>
</evidence>
<reference evidence="5 6" key="1">
    <citation type="submission" date="2015-07" db="EMBL/GenBank/DDBJ databases">
        <title>Emmonsia species relationships and genome sequence.</title>
        <authorList>
            <person name="Cuomo C.A."/>
            <person name="Schwartz I.S."/>
            <person name="Kenyon C."/>
            <person name="de Hoog G.S."/>
            <person name="Govender N.P."/>
            <person name="Botha A."/>
            <person name="Moreno L."/>
            <person name="de Vries M."/>
            <person name="Munoz J.F."/>
            <person name="Stielow J.B."/>
        </authorList>
    </citation>
    <scope>NUCLEOTIDE SEQUENCE [LARGE SCALE GENOMIC DNA]</scope>
    <source>
        <strain evidence="5 6">CBS 136260</strain>
    </source>
</reference>